<dbReference type="Gene3D" id="3.30.1310.10">
    <property type="entry name" value="Nucleoid-associated protein YbaB-like domain"/>
    <property type="match status" value="1"/>
</dbReference>
<evidence type="ECO:0000256" key="2">
    <source>
        <dbReference type="SAM" id="SignalP"/>
    </source>
</evidence>
<evidence type="ECO:0000256" key="1">
    <source>
        <dbReference type="ARBA" id="ARBA00023125"/>
    </source>
</evidence>
<name>A0A7S4HKQ3_9STRA</name>
<feature type="signal peptide" evidence="2">
    <location>
        <begin position="1"/>
        <end position="17"/>
    </location>
</feature>
<reference evidence="3" key="1">
    <citation type="submission" date="2021-01" db="EMBL/GenBank/DDBJ databases">
        <authorList>
            <person name="Corre E."/>
            <person name="Pelletier E."/>
            <person name="Niang G."/>
            <person name="Scheremetjew M."/>
            <person name="Finn R."/>
            <person name="Kale V."/>
            <person name="Holt S."/>
            <person name="Cochrane G."/>
            <person name="Meng A."/>
            <person name="Brown T."/>
            <person name="Cohen L."/>
        </authorList>
    </citation>
    <scope>NUCLEOTIDE SEQUENCE</scope>
    <source>
        <strain evidence="3">Isolate 1302-5</strain>
    </source>
</reference>
<keyword evidence="1" id="KW-0238">DNA-binding</keyword>
<accession>A0A7S4HKQ3</accession>
<keyword evidence="2" id="KW-0732">Signal</keyword>
<dbReference type="EMBL" id="HBKQ01001649">
    <property type="protein sequence ID" value="CAE2202088.1"/>
    <property type="molecule type" value="Transcribed_RNA"/>
</dbReference>
<dbReference type="GO" id="GO:0003677">
    <property type="term" value="F:DNA binding"/>
    <property type="evidence" value="ECO:0007669"/>
    <property type="project" value="UniProtKB-KW"/>
</dbReference>
<protein>
    <submittedName>
        <fullName evidence="3">Uncharacterized protein</fullName>
    </submittedName>
</protein>
<sequence>MKVAAVSTVLLAASASAFAPATRLNAAVVSSQSPTSLGLFGGKKEGGGDKGPGMMDQLAMFKKAQEVASKKNELDKELQAIDTIGSAADGKVKVTVKYAPPQLPANPNPGYDVVAVDLDEDYLGEASAEDLSAALVDAIRDGETVSTKMVGEKYQELQADMAEMLQGMQQK</sequence>
<dbReference type="InterPro" id="IPR004401">
    <property type="entry name" value="YbaB/EbfC"/>
</dbReference>
<dbReference type="PANTHER" id="PTHR33449:SF1">
    <property type="entry name" value="NUCLEOID-ASSOCIATED PROTEIN YBAB"/>
    <property type="match status" value="1"/>
</dbReference>
<gene>
    <name evidence="3" type="ORF">OAUR00152_LOCUS1134</name>
</gene>
<dbReference type="PANTHER" id="PTHR33449">
    <property type="entry name" value="NUCLEOID-ASSOCIATED PROTEIN YBAB"/>
    <property type="match status" value="1"/>
</dbReference>
<organism evidence="3">
    <name type="scientific">Odontella aurita</name>
    <dbReference type="NCBI Taxonomy" id="265563"/>
    <lineage>
        <taxon>Eukaryota</taxon>
        <taxon>Sar</taxon>
        <taxon>Stramenopiles</taxon>
        <taxon>Ochrophyta</taxon>
        <taxon>Bacillariophyta</taxon>
        <taxon>Mediophyceae</taxon>
        <taxon>Biddulphiophycidae</taxon>
        <taxon>Eupodiscales</taxon>
        <taxon>Odontellaceae</taxon>
        <taxon>Odontella</taxon>
    </lineage>
</organism>
<proteinExistence type="predicted"/>
<dbReference type="SUPFAM" id="SSF82607">
    <property type="entry name" value="YbaB-like"/>
    <property type="match status" value="1"/>
</dbReference>
<dbReference type="AlphaFoldDB" id="A0A7S4HKQ3"/>
<evidence type="ECO:0000313" key="3">
    <source>
        <dbReference type="EMBL" id="CAE2202088.1"/>
    </source>
</evidence>
<feature type="chain" id="PRO_5030924764" evidence="2">
    <location>
        <begin position="18"/>
        <end position="171"/>
    </location>
</feature>
<dbReference type="InterPro" id="IPR036894">
    <property type="entry name" value="YbaB-like_sf"/>
</dbReference>